<feature type="domain" description="Major facilitator superfamily (MFS) profile" evidence="7">
    <location>
        <begin position="8"/>
        <end position="385"/>
    </location>
</feature>
<dbReference type="PANTHER" id="PTHR43124:SF10">
    <property type="entry name" value="PURINE EFFLUX PUMP PBUE"/>
    <property type="match status" value="1"/>
</dbReference>
<keyword evidence="9" id="KW-1185">Reference proteome</keyword>
<evidence type="ECO:0000313" key="8">
    <source>
        <dbReference type="EMBL" id="MBB4104892.1"/>
    </source>
</evidence>
<evidence type="ECO:0000256" key="4">
    <source>
        <dbReference type="ARBA" id="ARBA00022989"/>
    </source>
</evidence>
<feature type="transmembrane region" description="Helical" evidence="6">
    <location>
        <begin position="359"/>
        <end position="379"/>
    </location>
</feature>
<feature type="transmembrane region" description="Helical" evidence="6">
    <location>
        <begin position="335"/>
        <end position="353"/>
    </location>
</feature>
<feature type="transmembrane region" description="Helical" evidence="6">
    <location>
        <begin position="295"/>
        <end position="314"/>
    </location>
</feature>
<comment type="caution">
    <text evidence="8">The sequence shown here is derived from an EMBL/GenBank/DDBJ whole genome shotgun (WGS) entry which is preliminary data.</text>
</comment>
<feature type="transmembrane region" description="Helical" evidence="6">
    <location>
        <begin position="271"/>
        <end position="289"/>
    </location>
</feature>
<accession>A0A7W6K4C3</accession>
<dbReference type="PROSITE" id="PS50850">
    <property type="entry name" value="MFS"/>
    <property type="match status" value="1"/>
</dbReference>
<dbReference type="Pfam" id="PF07690">
    <property type="entry name" value="MFS_1"/>
    <property type="match status" value="1"/>
</dbReference>
<keyword evidence="4 6" id="KW-1133">Transmembrane helix</keyword>
<keyword evidence="5 6" id="KW-0472">Membrane</keyword>
<feature type="transmembrane region" description="Helical" evidence="6">
    <location>
        <begin position="240"/>
        <end position="259"/>
    </location>
</feature>
<evidence type="ECO:0000256" key="1">
    <source>
        <dbReference type="ARBA" id="ARBA00004651"/>
    </source>
</evidence>
<dbReference type="Proteomes" id="UP000584824">
    <property type="component" value="Unassembled WGS sequence"/>
</dbReference>
<comment type="subcellular location">
    <subcellularLocation>
        <location evidence="1">Cell membrane</location>
        <topology evidence="1">Multi-pass membrane protein</topology>
    </subcellularLocation>
</comment>
<dbReference type="AlphaFoldDB" id="A0A7W6K4C3"/>
<proteinExistence type="predicted"/>
<feature type="transmembrane region" description="Helical" evidence="6">
    <location>
        <begin position="103"/>
        <end position="124"/>
    </location>
</feature>
<reference evidence="8 9" key="1">
    <citation type="submission" date="2020-08" db="EMBL/GenBank/DDBJ databases">
        <title>Genomic Encyclopedia of Type Strains, Phase IV (KMG-IV): sequencing the most valuable type-strain genomes for metagenomic binning, comparative biology and taxonomic classification.</title>
        <authorList>
            <person name="Goeker M."/>
        </authorList>
    </citation>
    <scope>NUCLEOTIDE SEQUENCE [LARGE SCALE GENOMIC DNA]</scope>
    <source>
        <strain evidence="8 9">DSM 26385</strain>
    </source>
</reference>
<sequence length="391" mass="40354">MDRTTLPVLVALAVGAFALGADSFIMIGMLSDIAADLDVTQPVAGQLVTVFALCYALFAPLGATVAGRLGGRRTLLLAMLVFTLGNALCTVAQSYGAMLSGRAIAAFGAGAFLPVATATASALVGPQRRGVALSVIFGGMTIATAFGAPLGTWSGQMFGWRFAFMVIVAVGALTFATLLVLVPKGKCAAAATLVERLSAARNRKVLATLSVTFLVVMSEYAIFAYLSVVLEKSIWREASILPLAMFIFGCGAILGNVITGLATDRFGPARVLLTAIAAQALCIAVTVLFRLEPLVVLPVVFCWGVFSYMYLVPIQYRLLSLAAEAGAFTVSLNSSVIYLAISAGSAVGGMILASASLPVLLAFSLLAALAGFCVVIATFPRAQPGLTTSTV</sequence>
<evidence type="ECO:0000256" key="6">
    <source>
        <dbReference type="SAM" id="Phobius"/>
    </source>
</evidence>
<dbReference type="InterPro" id="IPR050189">
    <property type="entry name" value="MFS_Efflux_Transporters"/>
</dbReference>
<keyword evidence="2" id="KW-1003">Cell membrane</keyword>
<evidence type="ECO:0000313" key="9">
    <source>
        <dbReference type="Proteomes" id="UP000584824"/>
    </source>
</evidence>
<dbReference type="EMBL" id="JACIDU010000015">
    <property type="protein sequence ID" value="MBB4104892.1"/>
    <property type="molecule type" value="Genomic_DNA"/>
</dbReference>
<name>A0A7W6K4C3_9HYPH</name>
<dbReference type="InterPro" id="IPR020846">
    <property type="entry name" value="MFS_dom"/>
</dbReference>
<evidence type="ECO:0000259" key="7">
    <source>
        <dbReference type="PROSITE" id="PS50850"/>
    </source>
</evidence>
<dbReference type="SUPFAM" id="SSF103473">
    <property type="entry name" value="MFS general substrate transporter"/>
    <property type="match status" value="1"/>
</dbReference>
<protein>
    <submittedName>
        <fullName evidence="8">Putative MFS family arabinose efflux permease</fullName>
    </submittedName>
</protein>
<dbReference type="PANTHER" id="PTHR43124">
    <property type="entry name" value="PURINE EFFLUX PUMP PBUE"/>
    <property type="match status" value="1"/>
</dbReference>
<dbReference type="GO" id="GO:0005886">
    <property type="term" value="C:plasma membrane"/>
    <property type="evidence" value="ECO:0007669"/>
    <property type="project" value="UniProtKB-SubCell"/>
</dbReference>
<gene>
    <name evidence="8" type="ORF">GGQ66_003474</name>
</gene>
<feature type="transmembrane region" description="Helical" evidence="6">
    <location>
        <begin position="131"/>
        <end position="150"/>
    </location>
</feature>
<evidence type="ECO:0000256" key="5">
    <source>
        <dbReference type="ARBA" id="ARBA00023136"/>
    </source>
</evidence>
<dbReference type="InterPro" id="IPR036259">
    <property type="entry name" value="MFS_trans_sf"/>
</dbReference>
<dbReference type="InterPro" id="IPR011701">
    <property type="entry name" value="MFS"/>
</dbReference>
<feature type="transmembrane region" description="Helical" evidence="6">
    <location>
        <begin position="75"/>
        <end position="97"/>
    </location>
</feature>
<organism evidence="8 9">
    <name type="scientific">Allorhizobium borbori</name>
    <dbReference type="NCBI Taxonomy" id="485907"/>
    <lineage>
        <taxon>Bacteria</taxon>
        <taxon>Pseudomonadati</taxon>
        <taxon>Pseudomonadota</taxon>
        <taxon>Alphaproteobacteria</taxon>
        <taxon>Hyphomicrobiales</taxon>
        <taxon>Rhizobiaceae</taxon>
        <taxon>Rhizobium/Agrobacterium group</taxon>
        <taxon>Allorhizobium</taxon>
    </lineage>
</organism>
<keyword evidence="3 6" id="KW-0812">Transmembrane</keyword>
<dbReference type="RefSeq" id="WP_183793960.1">
    <property type="nucleotide sequence ID" value="NZ_JACIDU010000015.1"/>
</dbReference>
<feature type="transmembrane region" description="Helical" evidence="6">
    <location>
        <begin position="162"/>
        <end position="182"/>
    </location>
</feature>
<dbReference type="Gene3D" id="1.20.1250.20">
    <property type="entry name" value="MFS general substrate transporter like domains"/>
    <property type="match status" value="2"/>
</dbReference>
<dbReference type="GO" id="GO:0022857">
    <property type="term" value="F:transmembrane transporter activity"/>
    <property type="evidence" value="ECO:0007669"/>
    <property type="project" value="InterPro"/>
</dbReference>
<evidence type="ECO:0000256" key="3">
    <source>
        <dbReference type="ARBA" id="ARBA00022692"/>
    </source>
</evidence>
<dbReference type="CDD" id="cd17324">
    <property type="entry name" value="MFS_NepI_like"/>
    <property type="match status" value="1"/>
</dbReference>
<feature type="transmembrane region" description="Helical" evidence="6">
    <location>
        <begin position="44"/>
        <end position="63"/>
    </location>
</feature>
<evidence type="ECO:0000256" key="2">
    <source>
        <dbReference type="ARBA" id="ARBA00022475"/>
    </source>
</evidence>
<feature type="transmembrane region" description="Helical" evidence="6">
    <location>
        <begin position="205"/>
        <end position="228"/>
    </location>
</feature>